<proteinExistence type="predicted"/>
<dbReference type="EMBL" id="JANUCP010000001">
    <property type="protein sequence ID" value="MCS3917903.1"/>
    <property type="molecule type" value="Genomic_DNA"/>
</dbReference>
<evidence type="ECO:0000313" key="4">
    <source>
        <dbReference type="Proteomes" id="UP001204798"/>
    </source>
</evidence>
<sequence length="329" mass="36759">MQKKRWIWWALGIAALLFVLLYPTMQRAREKARMLPVSGVPLMVSPEIGVGEQLRGLYVAPSSISTPTARVSMPPAQVKSPAPITLASVRKVAPDRHLIKTASVTIETDDVGSTVRKAIALAKEKGGYVFGLTEEVEPTGKHSAVLEIRVPADEFEDTLLAIERLGKIRSKTVRAEDVTEEFLDIQSRLTALRESEKRILKMLSEAEDLDTVMRLENELATRRSEIERFEGRLRYLRERTTFCSISLTITEFRVVATPPETWAAVKVAADAWRELVKVLRALATVGIWAAIWSILWLPTLLVILVGARFVVVRLIQLRPTRTSEPAQGS</sequence>
<evidence type="ECO:0000259" key="2">
    <source>
        <dbReference type="Pfam" id="PF14257"/>
    </source>
</evidence>
<name>A0ABT2EIW9_9BACT</name>
<dbReference type="InterPro" id="IPR025645">
    <property type="entry name" value="DUF4349"/>
</dbReference>
<gene>
    <name evidence="3" type="ORF">M2350_000300</name>
</gene>
<dbReference type="Pfam" id="PF14257">
    <property type="entry name" value="DUF4349"/>
    <property type="match status" value="1"/>
</dbReference>
<accession>A0ABT2EIW9</accession>
<organism evidence="3 4">
    <name type="scientific">Candidatus Fervidibacter sacchari</name>
    <dbReference type="NCBI Taxonomy" id="1448929"/>
    <lineage>
        <taxon>Bacteria</taxon>
        <taxon>Candidatus Fervidibacterota</taxon>
        <taxon>Candidatus Fervidibacter</taxon>
    </lineage>
</organism>
<keyword evidence="4" id="KW-1185">Reference proteome</keyword>
<evidence type="ECO:0000256" key="1">
    <source>
        <dbReference type="SAM" id="Phobius"/>
    </source>
</evidence>
<reference evidence="3 4" key="1">
    <citation type="submission" date="2022-08" db="EMBL/GenBank/DDBJ databases">
        <title>Bacterial and archaeal communities from various locations to study Microbial Dark Matter (Phase II).</title>
        <authorList>
            <person name="Stepanauskas R."/>
        </authorList>
    </citation>
    <scope>NUCLEOTIDE SEQUENCE [LARGE SCALE GENOMIC DNA]</scope>
    <source>
        <strain evidence="3 4">PD1</strain>
    </source>
</reference>
<comment type="caution">
    <text evidence="3">The sequence shown here is derived from an EMBL/GenBank/DDBJ whole genome shotgun (WGS) entry which is preliminary data.</text>
</comment>
<feature type="transmembrane region" description="Helical" evidence="1">
    <location>
        <begin position="287"/>
        <end position="311"/>
    </location>
</feature>
<protein>
    <recommendedName>
        <fullName evidence="2">DUF4349 domain-containing protein</fullName>
    </recommendedName>
</protein>
<keyword evidence="1" id="KW-1133">Transmembrane helix</keyword>
<dbReference type="RefSeq" id="WP_259092646.1">
    <property type="nucleotide sequence ID" value="NZ_CP130454.1"/>
</dbReference>
<keyword evidence="1" id="KW-0812">Transmembrane</keyword>
<keyword evidence="1" id="KW-0472">Membrane</keyword>
<feature type="domain" description="DUF4349" evidence="2">
    <location>
        <begin position="96"/>
        <end position="302"/>
    </location>
</feature>
<evidence type="ECO:0000313" key="3">
    <source>
        <dbReference type="EMBL" id="MCS3917903.1"/>
    </source>
</evidence>
<dbReference type="Proteomes" id="UP001204798">
    <property type="component" value="Unassembled WGS sequence"/>
</dbReference>